<dbReference type="AlphaFoldDB" id="A0A1L9NVP4"/>
<keyword evidence="7 8" id="KW-0924">Ammonia transport</keyword>
<feature type="transmembrane region" description="Helical" evidence="8">
    <location>
        <begin position="340"/>
        <end position="361"/>
    </location>
</feature>
<dbReference type="InterPro" id="IPR001905">
    <property type="entry name" value="Ammonium_transpt"/>
</dbReference>
<proteinExistence type="inferred from homology"/>
<feature type="transmembrane region" description="Helical" evidence="8">
    <location>
        <begin position="94"/>
        <end position="116"/>
    </location>
</feature>
<evidence type="ECO:0000256" key="7">
    <source>
        <dbReference type="ARBA" id="ARBA00023177"/>
    </source>
</evidence>
<keyword evidence="6 8" id="KW-0472">Membrane</keyword>
<dbReference type="EMBL" id="MLCB01000145">
    <property type="protein sequence ID" value="OJI93378.1"/>
    <property type="molecule type" value="Genomic_DNA"/>
</dbReference>
<dbReference type="GO" id="GO:0008519">
    <property type="term" value="F:ammonium channel activity"/>
    <property type="evidence" value="ECO:0007669"/>
    <property type="project" value="InterPro"/>
</dbReference>
<feature type="transmembrane region" description="Helical" evidence="8">
    <location>
        <begin position="40"/>
        <end position="63"/>
    </location>
</feature>
<dbReference type="Gene3D" id="1.10.3430.10">
    <property type="entry name" value="Ammonium transporter AmtB like domains"/>
    <property type="match status" value="1"/>
</dbReference>
<feature type="transmembrane region" description="Helical" evidence="8">
    <location>
        <begin position="6"/>
        <end position="28"/>
    </location>
</feature>
<dbReference type="NCBIfam" id="TIGR00836">
    <property type="entry name" value="amt"/>
    <property type="match status" value="1"/>
</dbReference>
<evidence type="ECO:0000313" key="10">
    <source>
        <dbReference type="EMBL" id="OJI93378.1"/>
    </source>
</evidence>
<feature type="transmembrane region" description="Helical" evidence="8">
    <location>
        <begin position="163"/>
        <end position="184"/>
    </location>
</feature>
<dbReference type="STRING" id="696762.PFRI_24220"/>
<evidence type="ECO:0000313" key="11">
    <source>
        <dbReference type="Proteomes" id="UP000184514"/>
    </source>
</evidence>
<keyword evidence="5 8" id="KW-1133">Transmembrane helix</keyword>
<dbReference type="OrthoDB" id="9814202at2"/>
<accession>A0A1L9NVP4</accession>
<dbReference type="SUPFAM" id="SSF111352">
    <property type="entry name" value="Ammonium transporter"/>
    <property type="match status" value="1"/>
</dbReference>
<evidence type="ECO:0000256" key="2">
    <source>
        <dbReference type="ARBA" id="ARBA00005887"/>
    </source>
</evidence>
<feature type="transmembrane region" description="Helical" evidence="8">
    <location>
        <begin position="313"/>
        <end position="334"/>
    </location>
</feature>
<dbReference type="InterPro" id="IPR002229">
    <property type="entry name" value="RhesusRHD"/>
</dbReference>
<sequence length="391" mass="41270">MESGNIAWMLVASALVLLMTLPALILFYAGMVQAKNVLSIFVQCYVVACLMSVLWYVVGYSIAYGGANPYWGGLSKVFLLDVTRESVVGELPEILFFVFQMTFAIVTPVIIIGAFAERVKFGFVIVFSGLWMLMVYAPVAHWVWGGGFLSDGGIFGALGTKDFAGGIVVHQTAGITGLILAIVIGPRLVTHHGGHSPVMTLAGAGLLWVGWYGFNGGSQLQADANAAMAVFLTHIAAATATLTWIGWEILKTGRFTVIGMVTGSIAGLAAITPASGYVGPLYAVMIGAVAAIIAQEAVGLIKSKLRIDDALDVFAVHGVAGMFGSMMLAPLGAATWTSQLGGMAIVGGYTLVVTIFIIFFCKGLVGMRVTKEEEEQGLDLSSHHQPAYSEN</sequence>
<dbReference type="PANTHER" id="PTHR43029:SF10">
    <property type="entry name" value="AMMONIUM TRANSPORTER MEP2"/>
    <property type="match status" value="1"/>
</dbReference>
<keyword evidence="11" id="KW-1185">Reference proteome</keyword>
<name>A0A1L9NVP4_9RHOB</name>
<evidence type="ECO:0000256" key="4">
    <source>
        <dbReference type="ARBA" id="ARBA00022692"/>
    </source>
</evidence>
<organism evidence="10 11">
    <name type="scientific">Planktotalea frisia</name>
    <dbReference type="NCBI Taxonomy" id="696762"/>
    <lineage>
        <taxon>Bacteria</taxon>
        <taxon>Pseudomonadati</taxon>
        <taxon>Pseudomonadota</taxon>
        <taxon>Alphaproteobacteria</taxon>
        <taxon>Rhodobacterales</taxon>
        <taxon>Paracoccaceae</taxon>
        <taxon>Planktotalea</taxon>
    </lineage>
</organism>
<evidence type="ECO:0000256" key="5">
    <source>
        <dbReference type="ARBA" id="ARBA00022989"/>
    </source>
</evidence>
<evidence type="ECO:0000256" key="6">
    <source>
        <dbReference type="ARBA" id="ARBA00023136"/>
    </source>
</evidence>
<gene>
    <name evidence="10" type="primary">amtB</name>
    <name evidence="10" type="ORF">PFRI_24220</name>
</gene>
<feature type="transmembrane region" description="Helical" evidence="8">
    <location>
        <begin position="123"/>
        <end position="143"/>
    </location>
</feature>
<comment type="caution">
    <text evidence="10">The sequence shown here is derived from an EMBL/GenBank/DDBJ whole genome shotgun (WGS) entry which is preliminary data.</text>
</comment>
<dbReference type="RefSeq" id="WP_072630970.1">
    <property type="nucleotide sequence ID" value="NZ_MLCB01000145.1"/>
</dbReference>
<feature type="transmembrane region" description="Helical" evidence="8">
    <location>
        <begin position="257"/>
        <end position="275"/>
    </location>
</feature>
<dbReference type="Proteomes" id="UP000184514">
    <property type="component" value="Unassembled WGS sequence"/>
</dbReference>
<feature type="transmembrane region" description="Helical" evidence="8">
    <location>
        <begin position="196"/>
        <end position="214"/>
    </location>
</feature>
<evidence type="ECO:0000256" key="3">
    <source>
        <dbReference type="ARBA" id="ARBA00022448"/>
    </source>
</evidence>
<protein>
    <recommendedName>
        <fullName evidence="8">Ammonium transporter</fullName>
    </recommendedName>
</protein>
<dbReference type="InterPro" id="IPR018047">
    <property type="entry name" value="Ammonium_transpt_CS"/>
</dbReference>
<feature type="transmembrane region" description="Helical" evidence="8">
    <location>
        <begin position="281"/>
        <end position="301"/>
    </location>
</feature>
<evidence type="ECO:0000256" key="1">
    <source>
        <dbReference type="ARBA" id="ARBA00004141"/>
    </source>
</evidence>
<dbReference type="InterPro" id="IPR029020">
    <property type="entry name" value="Ammonium/urea_transptr"/>
</dbReference>
<reference evidence="10 11" key="1">
    <citation type="submission" date="2016-10" db="EMBL/GenBank/DDBJ databases">
        <title>Genome sequence of Planktotalea frisia SH6-1.</title>
        <authorList>
            <person name="Poehlein A."/>
            <person name="Bakenhus I."/>
            <person name="Voget S."/>
            <person name="Brinkhoff T."/>
            <person name="Simon M."/>
        </authorList>
    </citation>
    <scope>NUCLEOTIDE SEQUENCE [LARGE SCALE GENOMIC DNA]</scope>
    <source>
        <strain evidence="10 11">SH6-1</strain>
    </source>
</reference>
<keyword evidence="4 8" id="KW-0812">Transmembrane</keyword>
<dbReference type="Pfam" id="PF00909">
    <property type="entry name" value="Ammonium_transp"/>
    <property type="match status" value="1"/>
</dbReference>
<dbReference type="InterPro" id="IPR024041">
    <property type="entry name" value="NH4_transpt_AmtB-like_dom"/>
</dbReference>
<dbReference type="PANTHER" id="PTHR43029">
    <property type="entry name" value="AMMONIUM TRANSPORTER MEP2"/>
    <property type="match status" value="1"/>
</dbReference>
<dbReference type="PRINTS" id="PR00342">
    <property type="entry name" value="RHESUSRHD"/>
</dbReference>
<comment type="similarity">
    <text evidence="2 8">Belongs to the ammonia transporter channel (TC 1.A.11.2) family.</text>
</comment>
<keyword evidence="3 8" id="KW-0813">Transport</keyword>
<evidence type="ECO:0000259" key="9">
    <source>
        <dbReference type="Pfam" id="PF00909"/>
    </source>
</evidence>
<feature type="domain" description="Ammonium transporter AmtB-like" evidence="9">
    <location>
        <begin position="7"/>
        <end position="388"/>
    </location>
</feature>
<dbReference type="PROSITE" id="PS01219">
    <property type="entry name" value="AMMONIUM_TRANSP"/>
    <property type="match status" value="1"/>
</dbReference>
<comment type="subcellular location">
    <subcellularLocation>
        <location evidence="8">Cell membrane</location>
        <topology evidence="8">Multi-pass membrane protein</topology>
    </subcellularLocation>
    <subcellularLocation>
        <location evidence="1">Membrane</location>
        <topology evidence="1">Multi-pass membrane protein</topology>
    </subcellularLocation>
</comment>
<evidence type="ECO:0000256" key="8">
    <source>
        <dbReference type="RuleBase" id="RU362002"/>
    </source>
</evidence>
<dbReference type="GO" id="GO:0005886">
    <property type="term" value="C:plasma membrane"/>
    <property type="evidence" value="ECO:0007669"/>
    <property type="project" value="UniProtKB-SubCell"/>
</dbReference>
<feature type="transmembrane region" description="Helical" evidence="8">
    <location>
        <begin position="226"/>
        <end position="245"/>
    </location>
</feature>